<evidence type="ECO:0000313" key="2">
    <source>
        <dbReference type="EMBL" id="KOH44577.1"/>
    </source>
</evidence>
<sequence length="107" mass="12344">MESYSVKKVDTRLYIKGLSGPLVFRALYGILAAFFGFSGLYIFLGVFPAIILIVPAFFAYLYRLNTIQRKYGPEGWDKKRTARKLPQFISCKRRINHSGQFPKTEQL</sequence>
<dbReference type="Pfam" id="PF13571">
    <property type="entry name" value="DUF4133"/>
    <property type="match status" value="1"/>
</dbReference>
<keyword evidence="1" id="KW-1133">Transmembrane helix</keyword>
<name>A0A0L8V8Q7_9BACT</name>
<gene>
    <name evidence="2" type="ORF">NC99_25620</name>
</gene>
<dbReference type="Proteomes" id="UP000036958">
    <property type="component" value="Unassembled WGS sequence"/>
</dbReference>
<dbReference type="RefSeq" id="WP_053183909.1">
    <property type="nucleotide sequence ID" value="NZ_LGIA01000159.1"/>
</dbReference>
<proteinExistence type="predicted"/>
<evidence type="ECO:0008006" key="4">
    <source>
        <dbReference type="Google" id="ProtNLM"/>
    </source>
</evidence>
<evidence type="ECO:0000256" key="1">
    <source>
        <dbReference type="SAM" id="Phobius"/>
    </source>
</evidence>
<evidence type="ECO:0000313" key="3">
    <source>
        <dbReference type="Proteomes" id="UP000036958"/>
    </source>
</evidence>
<organism evidence="2 3">
    <name type="scientific">Sunxiuqinia dokdonensis</name>
    <dbReference type="NCBI Taxonomy" id="1409788"/>
    <lineage>
        <taxon>Bacteria</taxon>
        <taxon>Pseudomonadati</taxon>
        <taxon>Bacteroidota</taxon>
        <taxon>Bacteroidia</taxon>
        <taxon>Marinilabiliales</taxon>
        <taxon>Prolixibacteraceae</taxon>
        <taxon>Sunxiuqinia</taxon>
    </lineage>
</organism>
<reference evidence="3" key="1">
    <citation type="submission" date="2015-07" db="EMBL/GenBank/DDBJ databases">
        <title>Genome sequencing of Sunxiuqinia dokdonensis strain SK.</title>
        <authorList>
            <person name="Ahn S."/>
            <person name="Kim B.-C."/>
        </authorList>
    </citation>
    <scope>NUCLEOTIDE SEQUENCE [LARGE SCALE GENOMIC DNA]</scope>
    <source>
        <strain evidence="3">SK</strain>
    </source>
</reference>
<dbReference type="EMBL" id="LGIA01000159">
    <property type="protein sequence ID" value="KOH44577.1"/>
    <property type="molecule type" value="Genomic_DNA"/>
</dbReference>
<accession>A0A0L8V8Q7</accession>
<dbReference type="OrthoDB" id="1122287at2"/>
<keyword evidence="3" id="KW-1185">Reference proteome</keyword>
<feature type="transmembrane region" description="Helical" evidence="1">
    <location>
        <begin position="41"/>
        <end position="62"/>
    </location>
</feature>
<comment type="caution">
    <text evidence="2">The sequence shown here is derived from an EMBL/GenBank/DDBJ whole genome shotgun (WGS) entry which is preliminary data.</text>
</comment>
<dbReference type="STRING" id="1409788.NC99_25620"/>
<keyword evidence="1" id="KW-0472">Membrane</keyword>
<feature type="transmembrane region" description="Helical" evidence="1">
    <location>
        <begin position="13"/>
        <end position="35"/>
    </location>
</feature>
<protein>
    <recommendedName>
        <fullName evidence="4">DUF4133 domain-containing protein</fullName>
    </recommendedName>
</protein>
<keyword evidence="1" id="KW-0812">Transmembrane</keyword>
<dbReference type="InterPro" id="IPR025407">
    <property type="entry name" value="DUF4133"/>
</dbReference>
<dbReference type="AlphaFoldDB" id="A0A0L8V8Q7"/>